<dbReference type="AlphaFoldDB" id="A0A2S7TWF4"/>
<dbReference type="RefSeq" id="WP_165788546.1">
    <property type="nucleotide sequence ID" value="NZ_MQWA01000001.1"/>
</dbReference>
<organism evidence="1 2">
    <name type="scientific">Rubritalea profundi</name>
    <dbReference type="NCBI Taxonomy" id="1658618"/>
    <lineage>
        <taxon>Bacteria</taxon>
        <taxon>Pseudomonadati</taxon>
        <taxon>Verrucomicrobiota</taxon>
        <taxon>Verrucomicrobiia</taxon>
        <taxon>Verrucomicrobiales</taxon>
        <taxon>Rubritaleaceae</taxon>
        <taxon>Rubritalea</taxon>
    </lineage>
</organism>
<proteinExistence type="predicted"/>
<evidence type="ECO:0008006" key="3">
    <source>
        <dbReference type="Google" id="ProtNLM"/>
    </source>
</evidence>
<evidence type="ECO:0000313" key="1">
    <source>
        <dbReference type="EMBL" id="PQJ27076.1"/>
    </source>
</evidence>
<reference evidence="1 2" key="1">
    <citation type="submission" date="2016-12" db="EMBL/GenBank/DDBJ databases">
        <title>Study of bacterial adaptation to deep sea.</title>
        <authorList>
            <person name="Song J."/>
            <person name="Yoshizawa S."/>
            <person name="Kogure K."/>
        </authorList>
    </citation>
    <scope>NUCLEOTIDE SEQUENCE [LARGE SCALE GENOMIC DNA]</scope>
    <source>
        <strain evidence="1 2">SAORIC-165</strain>
    </source>
</reference>
<comment type="caution">
    <text evidence="1">The sequence shown here is derived from an EMBL/GenBank/DDBJ whole genome shotgun (WGS) entry which is preliminary data.</text>
</comment>
<sequence>MAQNKKPSHSKKKALPHTRKWMRELTLRQWRHGDPVADPNRNIHQASEHLDKLLSKLGVSGGMDEQKLRNAWVKVAGDFVAKHAEPESLKKGVLVLTVIQPSMRFHLEQMKGKLLKNFRDELGEGVVKQVRFKVG</sequence>
<dbReference type="Proteomes" id="UP000239907">
    <property type="component" value="Unassembled WGS sequence"/>
</dbReference>
<dbReference type="Pfam" id="PF05258">
    <property type="entry name" value="DciA"/>
    <property type="match status" value="1"/>
</dbReference>
<protein>
    <recommendedName>
        <fullName evidence="3">RNA-binding protein</fullName>
    </recommendedName>
</protein>
<dbReference type="InterPro" id="IPR007922">
    <property type="entry name" value="DciA-like"/>
</dbReference>
<accession>A0A2S7TWF4</accession>
<dbReference type="PANTHER" id="PTHR36456">
    <property type="entry name" value="UPF0232 PROTEIN SCO3875"/>
    <property type="match status" value="1"/>
</dbReference>
<name>A0A2S7TWF4_9BACT</name>
<evidence type="ECO:0000313" key="2">
    <source>
        <dbReference type="Proteomes" id="UP000239907"/>
    </source>
</evidence>
<gene>
    <name evidence="1" type="ORF">BSZ32_00200</name>
</gene>
<dbReference type="EMBL" id="MQWA01000001">
    <property type="protein sequence ID" value="PQJ27076.1"/>
    <property type="molecule type" value="Genomic_DNA"/>
</dbReference>
<dbReference type="PANTHER" id="PTHR36456:SF1">
    <property type="entry name" value="UPF0232 PROTEIN SCO3875"/>
    <property type="match status" value="1"/>
</dbReference>
<keyword evidence="2" id="KW-1185">Reference proteome</keyword>